<proteinExistence type="predicted"/>
<accession>A0A402BJQ1</accession>
<comment type="caution">
    <text evidence="1">The sequence shown here is derived from an EMBL/GenBank/DDBJ whole genome shotgun (WGS) entry which is preliminary data.</text>
</comment>
<evidence type="ECO:0000313" key="1">
    <source>
        <dbReference type="EMBL" id="GCE31581.1"/>
    </source>
</evidence>
<sequence>MALLIGVVVAVLVSIAFLVTVYVQRNQPRYPYVEVSQDGIAAAMDKIREPLPWQDICFFATYQGPYTPFMLTSSKHARYYELASPQRIIRWQYQPKRSPLIAIQPKLDQAAYDRWHQQLLGYIKERTNLPLVDLDAVPEQSEKNKRNSYTQSLHQ</sequence>
<protein>
    <submittedName>
        <fullName evidence="1">Uncharacterized protein</fullName>
    </submittedName>
</protein>
<dbReference type="EMBL" id="BIFT01000002">
    <property type="protein sequence ID" value="GCE31581.1"/>
    <property type="molecule type" value="Genomic_DNA"/>
</dbReference>
<evidence type="ECO:0000313" key="2">
    <source>
        <dbReference type="Proteomes" id="UP000287171"/>
    </source>
</evidence>
<reference evidence="2" key="1">
    <citation type="submission" date="2018-12" db="EMBL/GenBank/DDBJ databases">
        <title>Tengunoibacter tsumagoiensis gen. nov., sp. nov., Dictyobacter kobayashii sp. nov., D. alpinus sp. nov., and D. joshuensis sp. nov. and description of Dictyobacteraceae fam. nov. within the order Ktedonobacterales isolated from Tengu-no-mugimeshi.</title>
        <authorList>
            <person name="Wang C.M."/>
            <person name="Zheng Y."/>
            <person name="Sakai Y."/>
            <person name="Toyoda A."/>
            <person name="Minakuchi Y."/>
            <person name="Abe K."/>
            <person name="Yokota A."/>
            <person name="Yabe S."/>
        </authorList>
    </citation>
    <scope>NUCLEOTIDE SEQUENCE [LARGE SCALE GENOMIC DNA]</scope>
    <source>
        <strain evidence="2">Uno16</strain>
    </source>
</reference>
<dbReference type="AlphaFoldDB" id="A0A402BJQ1"/>
<keyword evidence="2" id="KW-1185">Reference proteome</keyword>
<name>A0A402BJQ1_9CHLR</name>
<dbReference type="Proteomes" id="UP000287171">
    <property type="component" value="Unassembled WGS sequence"/>
</dbReference>
<organism evidence="1 2">
    <name type="scientific">Dictyobacter alpinus</name>
    <dbReference type="NCBI Taxonomy" id="2014873"/>
    <lineage>
        <taxon>Bacteria</taxon>
        <taxon>Bacillati</taxon>
        <taxon>Chloroflexota</taxon>
        <taxon>Ktedonobacteria</taxon>
        <taxon>Ktedonobacterales</taxon>
        <taxon>Dictyobacteraceae</taxon>
        <taxon>Dictyobacter</taxon>
    </lineage>
</organism>
<gene>
    <name evidence="1" type="ORF">KDA_70650</name>
</gene>